<accession>A0A8X6R1B8</accession>
<proteinExistence type="predicted"/>
<organism evidence="1 2">
    <name type="scientific">Nephila pilipes</name>
    <name type="common">Giant wood spider</name>
    <name type="synonym">Nephila maculata</name>
    <dbReference type="NCBI Taxonomy" id="299642"/>
    <lineage>
        <taxon>Eukaryota</taxon>
        <taxon>Metazoa</taxon>
        <taxon>Ecdysozoa</taxon>
        <taxon>Arthropoda</taxon>
        <taxon>Chelicerata</taxon>
        <taxon>Arachnida</taxon>
        <taxon>Araneae</taxon>
        <taxon>Araneomorphae</taxon>
        <taxon>Entelegynae</taxon>
        <taxon>Araneoidea</taxon>
        <taxon>Nephilidae</taxon>
        <taxon>Nephila</taxon>
    </lineage>
</organism>
<dbReference type="AlphaFoldDB" id="A0A8X6R1B8"/>
<reference evidence="1" key="1">
    <citation type="submission" date="2020-08" db="EMBL/GenBank/DDBJ databases">
        <title>Multicomponent nature underlies the extraordinary mechanical properties of spider dragline silk.</title>
        <authorList>
            <person name="Kono N."/>
            <person name="Nakamura H."/>
            <person name="Mori M."/>
            <person name="Yoshida Y."/>
            <person name="Ohtoshi R."/>
            <person name="Malay A.D."/>
            <person name="Moran D.A.P."/>
            <person name="Tomita M."/>
            <person name="Numata K."/>
            <person name="Arakawa K."/>
        </authorList>
    </citation>
    <scope>NUCLEOTIDE SEQUENCE</scope>
</reference>
<evidence type="ECO:0000313" key="1">
    <source>
        <dbReference type="EMBL" id="GFU41696.1"/>
    </source>
</evidence>
<dbReference type="EMBL" id="BMAW01035886">
    <property type="protein sequence ID" value="GFU41696.1"/>
    <property type="molecule type" value="Genomic_DNA"/>
</dbReference>
<evidence type="ECO:0000313" key="2">
    <source>
        <dbReference type="Proteomes" id="UP000887013"/>
    </source>
</evidence>
<protein>
    <submittedName>
        <fullName evidence="1">Uncharacterized protein</fullName>
    </submittedName>
</protein>
<keyword evidence="2" id="KW-1185">Reference proteome</keyword>
<comment type="caution">
    <text evidence="1">The sequence shown here is derived from an EMBL/GenBank/DDBJ whole genome shotgun (WGS) entry which is preliminary data.</text>
</comment>
<dbReference type="Proteomes" id="UP000887013">
    <property type="component" value="Unassembled WGS sequence"/>
</dbReference>
<dbReference type="OrthoDB" id="10485947at2759"/>
<sequence>MAIYVSADHYDQRQPREQSDEKIITPKMMHTPNTCRQISRKQFHSEQPCTVNIGETAKSPCPPIPPLSSQQMTFSSNLWTSERSEYKLEHHSYFLEYCKWYQKHYQARLPIRELGFSLTKPFLKERLKIPNLPHDLGEIKLEILDEKVEEKIPTSSSTSKQRCRPTRAFPDASVLGGAVAEDMTSHFFSAPFS</sequence>
<gene>
    <name evidence="1" type="primary">AVEN_196852_1</name>
    <name evidence="1" type="ORF">NPIL_665081</name>
</gene>
<name>A0A8X6R1B8_NEPPI</name>